<dbReference type="InterPro" id="IPR038765">
    <property type="entry name" value="Papain-like_cys_pep_sf"/>
</dbReference>
<feature type="active site" evidence="5 6">
    <location>
        <position position="114"/>
    </location>
</feature>
<dbReference type="CDD" id="cd00044">
    <property type="entry name" value="CysPc"/>
    <property type="match status" value="1"/>
</dbReference>
<dbReference type="Pfam" id="PF00648">
    <property type="entry name" value="Peptidase_C2"/>
    <property type="match status" value="1"/>
</dbReference>
<dbReference type="InterPro" id="IPR000169">
    <property type="entry name" value="Pept_cys_AS"/>
</dbReference>
<dbReference type="PANTHER" id="PTHR10183">
    <property type="entry name" value="CALPAIN"/>
    <property type="match status" value="1"/>
</dbReference>
<evidence type="ECO:0000259" key="8">
    <source>
        <dbReference type="PROSITE" id="PS50203"/>
    </source>
</evidence>
<dbReference type="SMART" id="SM00230">
    <property type="entry name" value="CysPc"/>
    <property type="match status" value="1"/>
</dbReference>
<dbReference type="PROSITE" id="PS00139">
    <property type="entry name" value="THIOL_PROTEASE_CYS"/>
    <property type="match status" value="1"/>
</dbReference>
<dbReference type="OrthoDB" id="424753at2759"/>
<feature type="compositionally biased region" description="Polar residues" evidence="7">
    <location>
        <begin position="559"/>
        <end position="569"/>
    </location>
</feature>
<evidence type="ECO:0000256" key="1">
    <source>
        <dbReference type="ARBA" id="ARBA00007623"/>
    </source>
</evidence>
<dbReference type="EMBL" id="ML213604">
    <property type="protein sequence ID" value="TFK38213.1"/>
    <property type="molecule type" value="Genomic_DNA"/>
</dbReference>
<keyword evidence="10" id="KW-1185">Reference proteome</keyword>
<dbReference type="Gene3D" id="3.90.70.10">
    <property type="entry name" value="Cysteine proteinases"/>
    <property type="match status" value="1"/>
</dbReference>
<feature type="compositionally biased region" description="Low complexity" evidence="7">
    <location>
        <begin position="589"/>
        <end position="600"/>
    </location>
</feature>
<evidence type="ECO:0000256" key="6">
    <source>
        <dbReference type="PROSITE-ProRule" id="PRU00239"/>
    </source>
</evidence>
<accession>A0A5C3M0I4</accession>
<dbReference type="InterPro" id="IPR001300">
    <property type="entry name" value="Peptidase_C2_calpain_cat"/>
</dbReference>
<feature type="compositionally biased region" description="Acidic residues" evidence="7">
    <location>
        <begin position="573"/>
        <end position="588"/>
    </location>
</feature>
<reference evidence="9 10" key="1">
    <citation type="journal article" date="2019" name="Nat. Ecol. Evol.">
        <title>Megaphylogeny resolves global patterns of mushroom evolution.</title>
        <authorList>
            <person name="Varga T."/>
            <person name="Krizsan K."/>
            <person name="Foldi C."/>
            <person name="Dima B."/>
            <person name="Sanchez-Garcia M."/>
            <person name="Sanchez-Ramirez S."/>
            <person name="Szollosi G.J."/>
            <person name="Szarkandi J.G."/>
            <person name="Papp V."/>
            <person name="Albert L."/>
            <person name="Andreopoulos W."/>
            <person name="Angelini C."/>
            <person name="Antonin V."/>
            <person name="Barry K.W."/>
            <person name="Bougher N.L."/>
            <person name="Buchanan P."/>
            <person name="Buyck B."/>
            <person name="Bense V."/>
            <person name="Catcheside P."/>
            <person name="Chovatia M."/>
            <person name="Cooper J."/>
            <person name="Damon W."/>
            <person name="Desjardin D."/>
            <person name="Finy P."/>
            <person name="Geml J."/>
            <person name="Haridas S."/>
            <person name="Hughes K."/>
            <person name="Justo A."/>
            <person name="Karasinski D."/>
            <person name="Kautmanova I."/>
            <person name="Kiss B."/>
            <person name="Kocsube S."/>
            <person name="Kotiranta H."/>
            <person name="LaButti K.M."/>
            <person name="Lechner B.E."/>
            <person name="Liimatainen K."/>
            <person name="Lipzen A."/>
            <person name="Lukacs Z."/>
            <person name="Mihaltcheva S."/>
            <person name="Morgado L.N."/>
            <person name="Niskanen T."/>
            <person name="Noordeloos M.E."/>
            <person name="Ohm R.A."/>
            <person name="Ortiz-Santana B."/>
            <person name="Ovrebo C."/>
            <person name="Racz N."/>
            <person name="Riley R."/>
            <person name="Savchenko A."/>
            <person name="Shiryaev A."/>
            <person name="Soop K."/>
            <person name="Spirin V."/>
            <person name="Szebenyi C."/>
            <person name="Tomsovsky M."/>
            <person name="Tulloss R.E."/>
            <person name="Uehling J."/>
            <person name="Grigoriev I.V."/>
            <person name="Vagvolgyi C."/>
            <person name="Papp T."/>
            <person name="Martin F.M."/>
            <person name="Miettinen O."/>
            <person name="Hibbett D.S."/>
            <person name="Nagy L.G."/>
        </authorList>
    </citation>
    <scope>NUCLEOTIDE SEQUENCE [LARGE SCALE GENOMIC DNA]</scope>
    <source>
        <strain evidence="9 10">CBS 166.37</strain>
    </source>
</reference>
<dbReference type="PANTHER" id="PTHR10183:SF379">
    <property type="entry name" value="CALPAIN-5"/>
    <property type="match status" value="1"/>
</dbReference>
<feature type="domain" description="Calpain catalytic" evidence="8">
    <location>
        <begin position="53"/>
        <end position="379"/>
    </location>
</feature>
<keyword evidence="3 6" id="KW-0378">Hydrolase</keyword>
<evidence type="ECO:0000313" key="10">
    <source>
        <dbReference type="Proteomes" id="UP000308652"/>
    </source>
</evidence>
<feature type="active site" evidence="5 6">
    <location>
        <position position="300"/>
    </location>
</feature>
<evidence type="ECO:0000256" key="3">
    <source>
        <dbReference type="ARBA" id="ARBA00022801"/>
    </source>
</evidence>
<dbReference type="Proteomes" id="UP000308652">
    <property type="component" value="Unassembled WGS sequence"/>
</dbReference>
<comment type="similarity">
    <text evidence="1">Belongs to the peptidase C2 family.</text>
</comment>
<keyword evidence="2 6" id="KW-0645">Protease</keyword>
<evidence type="ECO:0000256" key="5">
    <source>
        <dbReference type="PIRSR" id="PIRSR622684-1"/>
    </source>
</evidence>
<feature type="active site" evidence="5 6">
    <location>
        <position position="320"/>
    </location>
</feature>
<name>A0A5C3M0I4_9AGAR</name>
<feature type="compositionally biased region" description="Polar residues" evidence="7">
    <location>
        <begin position="623"/>
        <end position="636"/>
    </location>
</feature>
<sequence>MTTVYSLTRSKTTWSFAQQQPGLLVTKELDKALEECKAKVARIAKDCRARNRKFRDIEFDLENDKLRCLTGLFSTNSYSPSDVQRVTQIFEKPQFFVGGAADSNDISQGQLGDCWFLSALATISTAPGLVEKFCVARDEQVGVYGFIFFKDDHWVNVVVDDLLFTRTPKYEELSSTEQELYHYNKENYNKSARKGGESLYFAKSGTEGETWVPLIEKAYAKLHGNYGNISGGQDCEAIEDLTGGVSSFISTKDILDTDRFWSEELLRANKDRLFGCSFNALSGVRNGGIVPKVQGLFGGHAYSVLRAVECKGRRFVVLRNPWGEAEWNGRWSDGSKEWTGEWLQILPELGHVFGDDGQFVMEYSDWLEAWAFIGRTILFDDDWVVSSQWLHVNARILPSAWSFGDVSFTFSLPHPSTTVIVLSQLDTRYFRDIKGRSYWSLDFVLVKEGEKEALAESPHSRFFTRSVNLELDLDAGNYIVYTRIDWHLTDKDTTTTIQDSDLRQFSKTLTARAKSQSIATNFQADVQKAFLPTPLSELIEKDFQAFEKKQAEARLKDLSIQSVASSTGPKETDPEDDSDQDDDDDDDAVTTTTTTTTVVVQKVSKKGKKNPDGPPGIKENHFSLKNNSTGDANSDNGDGEEVDASAQTGTPPTVAPSPYEELLARDDNSVYIGLRVYTHKDAPAVVVGRLKADLEKPNESEKLVESKEKGMETEASGSSGSTVSSVSSETTKT</sequence>
<evidence type="ECO:0000313" key="9">
    <source>
        <dbReference type="EMBL" id="TFK38213.1"/>
    </source>
</evidence>
<dbReference type="SUPFAM" id="SSF54001">
    <property type="entry name" value="Cysteine proteinases"/>
    <property type="match status" value="1"/>
</dbReference>
<dbReference type="PROSITE" id="PS50203">
    <property type="entry name" value="CALPAIN_CAT"/>
    <property type="match status" value="1"/>
</dbReference>
<dbReference type="STRING" id="68775.A0A5C3M0I4"/>
<evidence type="ECO:0000256" key="2">
    <source>
        <dbReference type="ARBA" id="ARBA00022670"/>
    </source>
</evidence>
<feature type="region of interest" description="Disordered" evidence="7">
    <location>
        <begin position="557"/>
        <end position="661"/>
    </location>
</feature>
<organism evidence="9 10">
    <name type="scientific">Crucibulum laeve</name>
    <dbReference type="NCBI Taxonomy" id="68775"/>
    <lineage>
        <taxon>Eukaryota</taxon>
        <taxon>Fungi</taxon>
        <taxon>Dikarya</taxon>
        <taxon>Basidiomycota</taxon>
        <taxon>Agaricomycotina</taxon>
        <taxon>Agaricomycetes</taxon>
        <taxon>Agaricomycetidae</taxon>
        <taxon>Agaricales</taxon>
        <taxon>Agaricineae</taxon>
        <taxon>Nidulariaceae</taxon>
        <taxon>Crucibulum</taxon>
    </lineage>
</organism>
<evidence type="ECO:0000256" key="7">
    <source>
        <dbReference type="SAM" id="MobiDB-lite"/>
    </source>
</evidence>
<feature type="compositionally biased region" description="Low complexity" evidence="7">
    <location>
        <begin position="713"/>
        <end position="733"/>
    </location>
</feature>
<evidence type="ECO:0000256" key="4">
    <source>
        <dbReference type="ARBA" id="ARBA00022807"/>
    </source>
</evidence>
<proteinExistence type="inferred from homology"/>
<feature type="compositionally biased region" description="Basic and acidic residues" evidence="7">
    <location>
        <begin position="693"/>
        <end position="712"/>
    </location>
</feature>
<feature type="region of interest" description="Disordered" evidence="7">
    <location>
        <begin position="693"/>
        <end position="733"/>
    </location>
</feature>
<dbReference type="GO" id="GO:0004198">
    <property type="term" value="F:calcium-dependent cysteine-type endopeptidase activity"/>
    <property type="evidence" value="ECO:0007669"/>
    <property type="project" value="InterPro"/>
</dbReference>
<keyword evidence="4 6" id="KW-0788">Thiol protease</keyword>
<gene>
    <name evidence="9" type="ORF">BDQ12DRAFT_735790</name>
</gene>
<dbReference type="AlphaFoldDB" id="A0A5C3M0I4"/>
<dbReference type="InterPro" id="IPR022684">
    <property type="entry name" value="Calpain_cysteine_protease"/>
</dbReference>
<dbReference type="PRINTS" id="PR00704">
    <property type="entry name" value="CALPAIN"/>
</dbReference>
<protein>
    <recommendedName>
        <fullName evidence="8">Calpain catalytic domain-containing protein</fullName>
    </recommendedName>
</protein>
<dbReference type="GO" id="GO:0006508">
    <property type="term" value="P:proteolysis"/>
    <property type="evidence" value="ECO:0007669"/>
    <property type="project" value="UniProtKB-KW"/>
</dbReference>